<evidence type="ECO:0000256" key="4">
    <source>
        <dbReference type="SAM" id="MobiDB-lite"/>
    </source>
</evidence>
<evidence type="ECO:0000313" key="5">
    <source>
        <dbReference type="EMBL" id="CAH0382976.1"/>
    </source>
</evidence>
<organism evidence="5 6">
    <name type="scientific">Bemisia tabaci</name>
    <name type="common">Sweetpotato whitefly</name>
    <name type="synonym">Aleurodes tabaci</name>
    <dbReference type="NCBI Taxonomy" id="7038"/>
    <lineage>
        <taxon>Eukaryota</taxon>
        <taxon>Metazoa</taxon>
        <taxon>Ecdysozoa</taxon>
        <taxon>Arthropoda</taxon>
        <taxon>Hexapoda</taxon>
        <taxon>Insecta</taxon>
        <taxon>Pterygota</taxon>
        <taxon>Neoptera</taxon>
        <taxon>Paraneoptera</taxon>
        <taxon>Hemiptera</taxon>
        <taxon>Sternorrhyncha</taxon>
        <taxon>Aleyrodoidea</taxon>
        <taxon>Aleyrodidae</taxon>
        <taxon>Aleyrodinae</taxon>
        <taxon>Bemisia</taxon>
    </lineage>
</organism>
<sequence length="529" mass="59350">MDDHQESLLQKITDLHDQISSLESLEPSEDTNHLFTQLVLTCLSPITIDIRNLPRRIQETRSNLIKLCSEAESLLESHYAKIISSFDNPIDNLHVFPYYSNYLKLCHQEFTILKRHQTHAPKKVAFVGSGPLPLTSILLATKYLTNTIFHNFDLSSIANREAVRLVTSHLDLSQRMVFRSTDILDVTRDLKDFDVVILAALVGMNREEKVKIIEHLAKYMAPNSILMLRSANGARAFLYPIVEPCDLRGFETLSVFHPTDDVINSVVIAHTESNLSEFKEELEEAHPDFFNSGSDFDPIPSEAIPADDDVLPDVEYAIKSCFQVACNYFGILHVGGDKMQIPLKEVASIDLNTGAVICRFSSSALRCIKHHRVNVTIFKALYARRPHLARSYLKRKNLPLEGPIFDLSPAGSSRKSSRSDENTTQRSESSAMSATNRFLSKLSKSPSFINSTCSQMVRRLHQSPTYNNLARGLSKSNISSAYNGVVRSLSKASPVAQVSKIWKSGGSAIKRWRSRAEMLKKTNSQNEAP</sequence>
<evidence type="ECO:0000256" key="2">
    <source>
        <dbReference type="ARBA" id="ARBA00022679"/>
    </source>
</evidence>
<accession>A0A9P0A039</accession>
<evidence type="ECO:0000256" key="1">
    <source>
        <dbReference type="ARBA" id="ARBA00007009"/>
    </source>
</evidence>
<dbReference type="InterPro" id="IPR004298">
    <property type="entry name" value="Nicotian_synth"/>
</dbReference>
<gene>
    <name evidence="5" type="ORF">BEMITA_LOCUS2462</name>
</gene>
<evidence type="ECO:0000313" key="6">
    <source>
        <dbReference type="Proteomes" id="UP001152759"/>
    </source>
</evidence>
<feature type="compositionally biased region" description="Polar residues" evidence="4">
    <location>
        <begin position="424"/>
        <end position="434"/>
    </location>
</feature>
<dbReference type="PANTHER" id="PTHR32266:SF12">
    <property type="entry name" value="NICOTIANAMINE SYNTHASE 3"/>
    <property type="match status" value="1"/>
</dbReference>
<dbReference type="InterPro" id="IPR029063">
    <property type="entry name" value="SAM-dependent_MTases_sf"/>
</dbReference>
<dbReference type="PROSITE" id="PS51142">
    <property type="entry name" value="NAS"/>
    <property type="match status" value="1"/>
</dbReference>
<keyword evidence="2" id="KW-0808">Transferase</keyword>
<dbReference type="GO" id="GO:0030410">
    <property type="term" value="F:nicotianamine synthase activity"/>
    <property type="evidence" value="ECO:0007669"/>
    <property type="project" value="InterPro"/>
</dbReference>
<evidence type="ECO:0008006" key="7">
    <source>
        <dbReference type="Google" id="ProtNLM"/>
    </source>
</evidence>
<dbReference type="EMBL" id="OU963871">
    <property type="protein sequence ID" value="CAH0382976.1"/>
    <property type="molecule type" value="Genomic_DNA"/>
</dbReference>
<dbReference type="Pfam" id="PF03059">
    <property type="entry name" value="NAS"/>
    <property type="match status" value="1"/>
</dbReference>
<dbReference type="PANTHER" id="PTHR32266">
    <property type="entry name" value="NICOTIANAMINE SYNTHASE 3"/>
    <property type="match status" value="1"/>
</dbReference>
<dbReference type="Proteomes" id="UP001152759">
    <property type="component" value="Chromosome 10"/>
</dbReference>
<evidence type="ECO:0000256" key="3">
    <source>
        <dbReference type="ARBA" id="ARBA00022691"/>
    </source>
</evidence>
<dbReference type="AlphaFoldDB" id="A0A9P0A039"/>
<dbReference type="GO" id="GO:0030418">
    <property type="term" value="P:nicotianamine biosynthetic process"/>
    <property type="evidence" value="ECO:0007669"/>
    <property type="project" value="InterPro"/>
</dbReference>
<name>A0A9P0A039_BEMTA</name>
<dbReference type="Gene3D" id="3.40.50.150">
    <property type="entry name" value="Vaccinia Virus protein VP39"/>
    <property type="match status" value="1"/>
</dbReference>
<protein>
    <recommendedName>
        <fullName evidence="7">Nicotianamine synthase</fullName>
    </recommendedName>
</protein>
<proteinExistence type="inferred from homology"/>
<feature type="region of interest" description="Disordered" evidence="4">
    <location>
        <begin position="409"/>
        <end position="434"/>
    </location>
</feature>
<keyword evidence="6" id="KW-1185">Reference proteome</keyword>
<keyword evidence="3" id="KW-0949">S-adenosyl-L-methionine</keyword>
<comment type="similarity">
    <text evidence="1">Belongs to the nicotianamine synthase (NAS)-like family.</text>
</comment>
<reference evidence="5" key="1">
    <citation type="submission" date="2021-12" db="EMBL/GenBank/DDBJ databases">
        <authorList>
            <person name="King R."/>
        </authorList>
    </citation>
    <scope>NUCLEOTIDE SEQUENCE</scope>
</reference>